<dbReference type="Gene3D" id="2.60.40.10">
    <property type="entry name" value="Immunoglobulins"/>
    <property type="match status" value="1"/>
</dbReference>
<name>A0A3P9LL20_ORYLA</name>
<dbReference type="InterPro" id="IPR003598">
    <property type="entry name" value="Ig_sub2"/>
</dbReference>
<reference evidence="5 6" key="2">
    <citation type="submission" date="2017-04" db="EMBL/GenBank/DDBJ databases">
        <title>CpG methylation of centromeres and impact of large insertions on vertebrate speciation.</title>
        <authorList>
            <person name="Ichikawa K."/>
            <person name="Yoshimura J."/>
            <person name="Morishita S."/>
        </authorList>
    </citation>
    <scope>NUCLEOTIDE SEQUENCE</scope>
    <source>
        <strain evidence="5 6">HNI</strain>
    </source>
</reference>
<evidence type="ECO:0000259" key="4">
    <source>
        <dbReference type="PROSITE" id="PS50835"/>
    </source>
</evidence>
<dbReference type="PANTHER" id="PTHR45080">
    <property type="entry name" value="CONTACTIN 5"/>
    <property type="match status" value="1"/>
</dbReference>
<feature type="domain" description="Ig-like" evidence="4">
    <location>
        <begin position="43"/>
        <end position="133"/>
    </location>
</feature>
<dbReference type="AlphaFoldDB" id="A0A3P9LL20"/>
<dbReference type="Pfam" id="PF07679">
    <property type="entry name" value="I-set"/>
    <property type="match status" value="1"/>
</dbReference>
<keyword evidence="2" id="KW-1015">Disulfide bond</keyword>
<dbReference type="InterPro" id="IPR013783">
    <property type="entry name" value="Ig-like_fold"/>
</dbReference>
<accession>A0A3P9LL20</accession>
<reference evidence="5" key="3">
    <citation type="submission" date="2025-08" db="UniProtKB">
        <authorList>
            <consortium name="Ensembl"/>
        </authorList>
    </citation>
    <scope>IDENTIFICATION</scope>
    <source>
        <strain evidence="5">HNI</strain>
    </source>
</reference>
<dbReference type="InterPro" id="IPR003599">
    <property type="entry name" value="Ig_sub"/>
</dbReference>
<reference key="1">
    <citation type="journal article" date="2007" name="Nature">
        <title>The medaka draft genome and insights into vertebrate genome evolution.</title>
        <authorList>
            <person name="Kasahara M."/>
            <person name="Naruse K."/>
            <person name="Sasaki S."/>
            <person name="Nakatani Y."/>
            <person name="Qu W."/>
            <person name="Ahsan B."/>
            <person name="Yamada T."/>
            <person name="Nagayasu Y."/>
            <person name="Doi K."/>
            <person name="Kasai Y."/>
            <person name="Jindo T."/>
            <person name="Kobayashi D."/>
            <person name="Shimada A."/>
            <person name="Toyoda A."/>
            <person name="Kuroki Y."/>
            <person name="Fujiyama A."/>
            <person name="Sasaki T."/>
            <person name="Shimizu A."/>
            <person name="Asakawa S."/>
            <person name="Shimizu N."/>
            <person name="Hashimoto S."/>
            <person name="Yang J."/>
            <person name="Lee Y."/>
            <person name="Matsushima K."/>
            <person name="Sugano S."/>
            <person name="Sakaizumi M."/>
            <person name="Narita T."/>
            <person name="Ohishi K."/>
            <person name="Haga S."/>
            <person name="Ohta F."/>
            <person name="Nomoto H."/>
            <person name="Nogata K."/>
            <person name="Morishita T."/>
            <person name="Endo T."/>
            <person name="Shin-I T."/>
            <person name="Takeda H."/>
            <person name="Morishita S."/>
            <person name="Kohara Y."/>
        </authorList>
    </citation>
    <scope>NUCLEOTIDE SEQUENCE [LARGE SCALE GENOMIC DNA]</scope>
    <source>
        <strain>Hd-rR</strain>
    </source>
</reference>
<dbReference type="SUPFAM" id="SSF48726">
    <property type="entry name" value="Immunoglobulin"/>
    <property type="match status" value="1"/>
</dbReference>
<dbReference type="PROSITE" id="PS50835">
    <property type="entry name" value="IG_LIKE"/>
    <property type="match status" value="1"/>
</dbReference>
<dbReference type="InterPro" id="IPR050958">
    <property type="entry name" value="Cell_Adh-Cytoskel_Orgn"/>
</dbReference>
<dbReference type="Proteomes" id="UP000265180">
    <property type="component" value="Chromosome 21"/>
</dbReference>
<evidence type="ECO:0000256" key="2">
    <source>
        <dbReference type="ARBA" id="ARBA00023157"/>
    </source>
</evidence>
<dbReference type="GO" id="GO:0003007">
    <property type="term" value="P:heart morphogenesis"/>
    <property type="evidence" value="ECO:0007669"/>
    <property type="project" value="UniProtKB-ARBA"/>
</dbReference>
<dbReference type="SMART" id="SM00409">
    <property type="entry name" value="IG"/>
    <property type="match status" value="1"/>
</dbReference>
<protein>
    <recommendedName>
        <fullName evidence="4">Ig-like domain-containing protein</fullName>
    </recommendedName>
</protein>
<evidence type="ECO:0000256" key="1">
    <source>
        <dbReference type="ARBA" id="ARBA00022729"/>
    </source>
</evidence>
<keyword evidence="3" id="KW-0393">Immunoglobulin domain</keyword>
<reference evidence="5" key="4">
    <citation type="submission" date="2025-09" db="UniProtKB">
        <authorList>
            <consortium name="Ensembl"/>
        </authorList>
    </citation>
    <scope>IDENTIFICATION</scope>
    <source>
        <strain evidence="5">HNI</strain>
    </source>
</reference>
<organism evidence="5 6">
    <name type="scientific">Oryzias latipes</name>
    <name type="common">Japanese rice fish</name>
    <name type="synonym">Japanese killifish</name>
    <dbReference type="NCBI Taxonomy" id="8090"/>
    <lineage>
        <taxon>Eukaryota</taxon>
        <taxon>Metazoa</taxon>
        <taxon>Chordata</taxon>
        <taxon>Craniata</taxon>
        <taxon>Vertebrata</taxon>
        <taxon>Euteleostomi</taxon>
        <taxon>Actinopterygii</taxon>
        <taxon>Neopterygii</taxon>
        <taxon>Teleostei</taxon>
        <taxon>Neoteleostei</taxon>
        <taxon>Acanthomorphata</taxon>
        <taxon>Ovalentaria</taxon>
        <taxon>Atherinomorphae</taxon>
        <taxon>Beloniformes</taxon>
        <taxon>Adrianichthyidae</taxon>
        <taxon>Oryziinae</taxon>
        <taxon>Oryzias</taxon>
    </lineage>
</organism>
<dbReference type="SMART" id="SM00408">
    <property type="entry name" value="IGc2"/>
    <property type="match status" value="1"/>
</dbReference>
<proteinExistence type="predicted"/>
<dbReference type="GO" id="GO:0055013">
    <property type="term" value="P:cardiac muscle cell development"/>
    <property type="evidence" value="ECO:0007669"/>
    <property type="project" value="UniProtKB-ARBA"/>
</dbReference>
<evidence type="ECO:0000313" key="5">
    <source>
        <dbReference type="Ensembl" id="ENSORLP00020021389.1"/>
    </source>
</evidence>
<dbReference type="InterPro" id="IPR013098">
    <property type="entry name" value="Ig_I-set"/>
</dbReference>
<sequence>TSGRDCWRNCCIYCQSVQFPRSLHSVYLLTLTSFLPFSSTVKPVFKDRVVPLEVNAGSTARFECETEFAPNVSFKWSKDGHPIKASDKCRIISRFTASSLELLSPTQDDSGEYSCEASNQHGIGSSRPTRPFCFNDL</sequence>
<evidence type="ECO:0000313" key="6">
    <source>
        <dbReference type="Proteomes" id="UP000265180"/>
    </source>
</evidence>
<dbReference type="InterPro" id="IPR007110">
    <property type="entry name" value="Ig-like_dom"/>
</dbReference>
<keyword evidence="1" id="KW-0732">Signal</keyword>
<dbReference type="InterPro" id="IPR036179">
    <property type="entry name" value="Ig-like_dom_sf"/>
</dbReference>
<evidence type="ECO:0000256" key="3">
    <source>
        <dbReference type="ARBA" id="ARBA00023319"/>
    </source>
</evidence>
<dbReference type="PANTHER" id="PTHR45080:SF8">
    <property type="entry name" value="IG-LIKE DOMAIN-CONTAINING PROTEIN"/>
    <property type="match status" value="1"/>
</dbReference>
<dbReference type="FunFam" id="2.60.40.10:FF:000107">
    <property type="entry name" value="Myosin, light chain kinase a"/>
    <property type="match status" value="1"/>
</dbReference>
<dbReference type="Ensembl" id="ENSORLT00020014702.1">
    <property type="protein sequence ID" value="ENSORLP00020021389.1"/>
    <property type="gene ID" value="ENSORLG00020001130.1"/>
</dbReference>